<feature type="chain" id="PRO_5044870635" evidence="2">
    <location>
        <begin position="28"/>
        <end position="129"/>
    </location>
</feature>
<dbReference type="Proteomes" id="UP001634007">
    <property type="component" value="Unassembled WGS sequence"/>
</dbReference>
<comment type="caution">
    <text evidence="3">The sequence shown here is derived from an EMBL/GenBank/DDBJ whole genome shotgun (WGS) entry which is preliminary data.</text>
</comment>
<name>A0ABD3KPP3_EUCGL</name>
<keyword evidence="2" id="KW-0732">Signal</keyword>
<organism evidence="3 4">
    <name type="scientific">Eucalyptus globulus</name>
    <name type="common">Tasmanian blue gum</name>
    <dbReference type="NCBI Taxonomy" id="34317"/>
    <lineage>
        <taxon>Eukaryota</taxon>
        <taxon>Viridiplantae</taxon>
        <taxon>Streptophyta</taxon>
        <taxon>Embryophyta</taxon>
        <taxon>Tracheophyta</taxon>
        <taxon>Spermatophyta</taxon>
        <taxon>Magnoliopsida</taxon>
        <taxon>eudicotyledons</taxon>
        <taxon>Gunneridae</taxon>
        <taxon>Pentapetalae</taxon>
        <taxon>rosids</taxon>
        <taxon>malvids</taxon>
        <taxon>Myrtales</taxon>
        <taxon>Myrtaceae</taxon>
        <taxon>Myrtoideae</taxon>
        <taxon>Eucalypteae</taxon>
        <taxon>Eucalyptus</taxon>
    </lineage>
</organism>
<evidence type="ECO:0000313" key="4">
    <source>
        <dbReference type="Proteomes" id="UP001634007"/>
    </source>
</evidence>
<feature type="compositionally biased region" description="Basic residues" evidence="1">
    <location>
        <begin position="65"/>
        <end position="77"/>
    </location>
</feature>
<accession>A0ABD3KPP3</accession>
<feature type="region of interest" description="Disordered" evidence="1">
    <location>
        <begin position="28"/>
        <end position="79"/>
    </location>
</feature>
<protein>
    <submittedName>
        <fullName evidence="3">Uncharacterized protein</fullName>
    </submittedName>
</protein>
<dbReference type="AlphaFoldDB" id="A0ABD3KPP3"/>
<gene>
    <name evidence="3" type="ORF">ACJRO7_020893</name>
</gene>
<dbReference type="EMBL" id="JBJKBG010000005">
    <property type="protein sequence ID" value="KAL3739552.1"/>
    <property type="molecule type" value="Genomic_DNA"/>
</dbReference>
<feature type="signal peptide" evidence="2">
    <location>
        <begin position="1"/>
        <end position="27"/>
    </location>
</feature>
<sequence>MGQQKLNFASSLLSLVLFLIVAFPSLSDETPSPTASSGVPSPTRQQHQPEFRVKNGLPPSFLGRGYHKKRKAMKWKRPANDLRTRPFSVMLPKGFVPPSGSSPCHNDDPVASVAVYCSLSTTKSYRSRP</sequence>
<evidence type="ECO:0000256" key="2">
    <source>
        <dbReference type="SAM" id="SignalP"/>
    </source>
</evidence>
<feature type="compositionally biased region" description="Polar residues" evidence="1">
    <location>
        <begin position="28"/>
        <end position="46"/>
    </location>
</feature>
<evidence type="ECO:0000256" key="1">
    <source>
        <dbReference type="SAM" id="MobiDB-lite"/>
    </source>
</evidence>
<keyword evidence="4" id="KW-1185">Reference proteome</keyword>
<proteinExistence type="predicted"/>
<reference evidence="3 4" key="1">
    <citation type="submission" date="2024-11" db="EMBL/GenBank/DDBJ databases">
        <title>Chromosome-level genome assembly of Eucalyptus globulus Labill. provides insights into its genome evolution.</title>
        <authorList>
            <person name="Li X."/>
        </authorList>
    </citation>
    <scope>NUCLEOTIDE SEQUENCE [LARGE SCALE GENOMIC DNA]</scope>
    <source>
        <strain evidence="3">CL2024</strain>
        <tissue evidence="3">Fresh tender leaves</tissue>
    </source>
</reference>
<evidence type="ECO:0000313" key="3">
    <source>
        <dbReference type="EMBL" id="KAL3739552.1"/>
    </source>
</evidence>